<dbReference type="Proteomes" id="UP001157006">
    <property type="component" value="Chromosome 5"/>
</dbReference>
<reference evidence="1 2" key="1">
    <citation type="submission" date="2023-01" db="EMBL/GenBank/DDBJ databases">
        <authorList>
            <person name="Kreplak J."/>
        </authorList>
    </citation>
    <scope>NUCLEOTIDE SEQUENCE [LARGE SCALE GENOMIC DNA]</scope>
</reference>
<dbReference type="AlphaFoldDB" id="A0AAV1ASK5"/>
<dbReference type="EMBL" id="OX451740">
    <property type="protein sequence ID" value="CAI8612084.1"/>
    <property type="molecule type" value="Genomic_DNA"/>
</dbReference>
<evidence type="ECO:0000313" key="1">
    <source>
        <dbReference type="EMBL" id="CAI8612084.1"/>
    </source>
</evidence>
<proteinExistence type="predicted"/>
<accession>A0AAV1ASK5</accession>
<evidence type="ECO:0000313" key="2">
    <source>
        <dbReference type="Proteomes" id="UP001157006"/>
    </source>
</evidence>
<organism evidence="1 2">
    <name type="scientific">Vicia faba</name>
    <name type="common">Broad bean</name>
    <name type="synonym">Faba vulgaris</name>
    <dbReference type="NCBI Taxonomy" id="3906"/>
    <lineage>
        <taxon>Eukaryota</taxon>
        <taxon>Viridiplantae</taxon>
        <taxon>Streptophyta</taxon>
        <taxon>Embryophyta</taxon>
        <taxon>Tracheophyta</taxon>
        <taxon>Spermatophyta</taxon>
        <taxon>Magnoliopsida</taxon>
        <taxon>eudicotyledons</taxon>
        <taxon>Gunneridae</taxon>
        <taxon>Pentapetalae</taxon>
        <taxon>rosids</taxon>
        <taxon>fabids</taxon>
        <taxon>Fabales</taxon>
        <taxon>Fabaceae</taxon>
        <taxon>Papilionoideae</taxon>
        <taxon>50 kb inversion clade</taxon>
        <taxon>NPAAA clade</taxon>
        <taxon>Hologalegina</taxon>
        <taxon>IRL clade</taxon>
        <taxon>Fabeae</taxon>
        <taxon>Vicia</taxon>
    </lineage>
</organism>
<name>A0AAV1ASK5_VICFA</name>
<keyword evidence="2" id="KW-1185">Reference proteome</keyword>
<sequence>MFVIGSTSNPKPILQYKHNVERDTISLPEASSLVRRSRQCSGDSSHDEKPLDDVKSHVLADVGSLPSSTNILASNQLLALLLKIIKTKQSKKNYPSSSLYNRKSEIFHPNISCNMLVQYQKQFPANNLWLTSNFTKLILTEFLFPNRIPNCPIFRLRCLDVGLGLTMEKSKKMDGGSVLQALRRRRDESFLYIWLGSHLSRRHGRASAMVRSFIFKDMT</sequence>
<protein>
    <submittedName>
        <fullName evidence="1">Uncharacterized protein</fullName>
    </submittedName>
</protein>
<gene>
    <name evidence="1" type="ORF">VFH_V016960</name>
</gene>